<proteinExistence type="predicted"/>
<accession>A0A1R2BAW1</accession>
<comment type="caution">
    <text evidence="1">The sequence shown here is derived from an EMBL/GenBank/DDBJ whole genome shotgun (WGS) entry which is preliminary data.</text>
</comment>
<dbReference type="Proteomes" id="UP000187209">
    <property type="component" value="Unassembled WGS sequence"/>
</dbReference>
<sequence>MGCAGTKSINCRRNVIRRCISENNTSDRIAKKRLFMYQINLERETINEKKIEKVPVLNLGANTLYRNRIMLH</sequence>
<dbReference type="EMBL" id="MPUH01000794">
    <property type="protein sequence ID" value="OMJ73815.1"/>
    <property type="molecule type" value="Genomic_DNA"/>
</dbReference>
<organism evidence="1 2">
    <name type="scientific">Stentor coeruleus</name>
    <dbReference type="NCBI Taxonomy" id="5963"/>
    <lineage>
        <taxon>Eukaryota</taxon>
        <taxon>Sar</taxon>
        <taxon>Alveolata</taxon>
        <taxon>Ciliophora</taxon>
        <taxon>Postciliodesmatophora</taxon>
        <taxon>Heterotrichea</taxon>
        <taxon>Heterotrichida</taxon>
        <taxon>Stentoridae</taxon>
        <taxon>Stentor</taxon>
    </lineage>
</organism>
<evidence type="ECO:0000313" key="1">
    <source>
        <dbReference type="EMBL" id="OMJ73815.1"/>
    </source>
</evidence>
<name>A0A1R2BAW1_9CILI</name>
<keyword evidence="2" id="KW-1185">Reference proteome</keyword>
<protein>
    <submittedName>
        <fullName evidence="1">Uncharacterized protein</fullName>
    </submittedName>
</protein>
<reference evidence="1 2" key="1">
    <citation type="submission" date="2016-11" db="EMBL/GenBank/DDBJ databases">
        <title>The macronuclear genome of Stentor coeruleus: a giant cell with tiny introns.</title>
        <authorList>
            <person name="Slabodnick M."/>
            <person name="Ruby J.G."/>
            <person name="Reiff S.B."/>
            <person name="Swart E.C."/>
            <person name="Gosai S."/>
            <person name="Prabakaran S."/>
            <person name="Witkowska E."/>
            <person name="Larue G.E."/>
            <person name="Fisher S."/>
            <person name="Freeman R.M."/>
            <person name="Gunawardena J."/>
            <person name="Chu W."/>
            <person name="Stover N.A."/>
            <person name="Gregory B.D."/>
            <person name="Nowacki M."/>
            <person name="Derisi J."/>
            <person name="Roy S.W."/>
            <person name="Marshall W.F."/>
            <person name="Sood P."/>
        </authorList>
    </citation>
    <scope>NUCLEOTIDE SEQUENCE [LARGE SCALE GENOMIC DNA]</scope>
    <source>
        <strain evidence="1">WM001</strain>
    </source>
</reference>
<dbReference type="AlphaFoldDB" id="A0A1R2BAW1"/>
<evidence type="ECO:0000313" key="2">
    <source>
        <dbReference type="Proteomes" id="UP000187209"/>
    </source>
</evidence>
<gene>
    <name evidence="1" type="ORF">SteCoe_27428</name>
</gene>